<accession>A0A6P4ANR8</accession>
<dbReference type="GeneID" id="107433115"/>
<dbReference type="FunCoup" id="A0A6P4ANR8">
    <property type="interactions" value="594"/>
</dbReference>
<dbReference type="InterPro" id="IPR057192">
    <property type="entry name" value="DUF7870"/>
</dbReference>
<dbReference type="SMR" id="A0A6P4ANR8"/>
<proteinExistence type="predicted"/>
<organism evidence="3 4">
    <name type="scientific">Ziziphus jujuba</name>
    <name type="common">Chinese jujube</name>
    <name type="synonym">Ziziphus sativa</name>
    <dbReference type="NCBI Taxonomy" id="326968"/>
    <lineage>
        <taxon>Eukaryota</taxon>
        <taxon>Viridiplantae</taxon>
        <taxon>Streptophyta</taxon>
        <taxon>Embryophyta</taxon>
        <taxon>Tracheophyta</taxon>
        <taxon>Spermatophyta</taxon>
        <taxon>Magnoliopsida</taxon>
        <taxon>eudicotyledons</taxon>
        <taxon>Gunneridae</taxon>
        <taxon>Pentapetalae</taxon>
        <taxon>rosids</taxon>
        <taxon>fabids</taxon>
        <taxon>Rosales</taxon>
        <taxon>Rhamnaceae</taxon>
        <taxon>Paliureae</taxon>
        <taxon>Ziziphus</taxon>
    </lineage>
</organism>
<keyword evidence="1" id="KW-0472">Membrane</keyword>
<keyword evidence="3" id="KW-1185">Reference proteome</keyword>
<evidence type="ECO:0000256" key="1">
    <source>
        <dbReference type="SAM" id="Phobius"/>
    </source>
</evidence>
<protein>
    <submittedName>
        <fullName evidence="4">Uncharacterized protein LOC107433115</fullName>
    </submittedName>
</protein>
<reference evidence="4" key="1">
    <citation type="submission" date="2025-08" db="UniProtKB">
        <authorList>
            <consortium name="RefSeq"/>
        </authorList>
    </citation>
    <scope>IDENTIFICATION</scope>
    <source>
        <tissue evidence="4">Seedling</tissue>
    </source>
</reference>
<evidence type="ECO:0000259" key="2">
    <source>
        <dbReference type="Pfam" id="PF25276"/>
    </source>
</evidence>
<dbReference type="InParanoid" id="A0A6P4ANR8"/>
<dbReference type="PANTHER" id="PTHR47291:SF1">
    <property type="entry name" value="PEPTIDE UPSTREAM PROTEIN"/>
    <property type="match status" value="1"/>
</dbReference>
<feature type="transmembrane region" description="Helical" evidence="1">
    <location>
        <begin position="20"/>
        <end position="39"/>
    </location>
</feature>
<evidence type="ECO:0000313" key="4">
    <source>
        <dbReference type="RefSeq" id="XP_015899853.1"/>
    </source>
</evidence>
<feature type="domain" description="DUF7870" evidence="2">
    <location>
        <begin position="382"/>
        <end position="467"/>
    </location>
</feature>
<keyword evidence="1" id="KW-1133">Transmembrane helix</keyword>
<dbReference type="Pfam" id="PF25276">
    <property type="entry name" value="DUF7870"/>
    <property type="match status" value="1"/>
</dbReference>
<dbReference type="KEGG" id="zju:107433115"/>
<gene>
    <name evidence="4" type="primary">LOC107433115</name>
</gene>
<keyword evidence="1" id="KW-0812">Transmembrane</keyword>
<dbReference type="RefSeq" id="XP_015899853.1">
    <property type="nucleotide sequence ID" value="XM_016044367.4"/>
</dbReference>
<evidence type="ECO:0000313" key="3">
    <source>
        <dbReference type="Proteomes" id="UP001652623"/>
    </source>
</evidence>
<dbReference type="AlphaFoldDB" id="A0A6P4ANR8"/>
<name>A0A6P4ANR8_ZIZJJ</name>
<sequence>MELKAVKFQILHGSIARRVLFRAFLFASAISVIQLLHVVSGPYLKIFSSVPSGDCIAMKMDNNPTSNFTFGRFLFQGRFINPIWGSFEPTQCSEDVNLTVSVVRELMAKQFLNYGAKALCVGEAAAPSVSVLRDLGFSKAYGVDEHRIFSLKRKHFVHEIDYEDKSFDFVLSKDLDKASVPALLVLEIERVLSPGGIGVLLGGTTGLTTNSLIRSAIPISSVLKSSSVVHVNHINNYTLVVFRKRFENVGYFGQYHLPADCPSFINNKPFIEQMESLVDEKPIWSKKKYSYLPKLLDFSSKKKLVYIEIGAGEHLHPVANWFPPSYPIQRKDFNVYFVDHNTSVLSFYVKKPGITFVYHPGLSGTKDKVNLTIDGDFETLVGETEFDFLAWFKDIVQNADFVVLKMNAGEMGLKLLSELFETGAICFVDELFLRCSGRVEGEGATPLDCTNLFKDLRKSGVFVHQWWGDYNPANIW</sequence>
<dbReference type="PANTHER" id="PTHR47291">
    <property type="entry name" value="PEPTIDE UPSTREAM PROTEIN"/>
    <property type="match status" value="1"/>
</dbReference>
<dbReference type="Proteomes" id="UP001652623">
    <property type="component" value="Chromosome 11"/>
</dbReference>